<keyword evidence="1" id="KW-0723">Serine/threonine-protein kinase</keyword>
<dbReference type="Pfam" id="PF14417">
    <property type="entry name" value="MEDS"/>
    <property type="match status" value="1"/>
</dbReference>
<dbReference type="InterPro" id="IPR025847">
    <property type="entry name" value="MEDS_domain"/>
</dbReference>
<dbReference type="InterPro" id="IPR050267">
    <property type="entry name" value="Anti-sigma-factor_SerPK"/>
</dbReference>
<sequence length="320" mass="33957">MSAPTSIAVTTCPTPYRHHALFWRDLDDLLTRSVAFVEAGLDAGEPVMVAVTDRLWAPLGAALGTQARWVEHLDLGALGRNPARIMPAWLDFIARNGDGDRALRGLGEPVHPGSHHSELAEAQVHEALMNVAIDRHVPLSLLCTYDATGLDGAALAEACRSHPAVMHGTEPVVPSPAYAGPGHPWTLSGRALPPPPRPAEDLAFGAEGLGPVRRLIHRHAVAAGLDPARGDDLVLAVNELAANSLDHGDGGGTVHVWPEDGALVVEVRDGGHLTDLMAGRTAPATDQRRGRGLWLVHQLCDLVQVRTGSGGTVVRIRTWV</sequence>
<dbReference type="RefSeq" id="WP_198025991.1">
    <property type="nucleotide sequence ID" value="NZ_AXCZ01000056.1"/>
</dbReference>
<dbReference type="SUPFAM" id="SSF55874">
    <property type="entry name" value="ATPase domain of HSP90 chaperone/DNA topoisomerase II/histidine kinase"/>
    <property type="match status" value="1"/>
</dbReference>
<dbReference type="InterPro" id="IPR036890">
    <property type="entry name" value="HATPase_C_sf"/>
</dbReference>
<comment type="caution">
    <text evidence="4">The sequence shown here is derived from an EMBL/GenBank/DDBJ whole genome shotgun (WGS) entry which is preliminary data.</text>
</comment>
<keyword evidence="1" id="KW-0808">Transferase</keyword>
<proteinExistence type="predicted"/>
<gene>
    <name evidence="4" type="ORF">N869_15430</name>
</gene>
<organism evidence="4 5">
    <name type="scientific">Cellulomonas bogoriensis 69B4 = DSM 16987</name>
    <dbReference type="NCBI Taxonomy" id="1386082"/>
    <lineage>
        <taxon>Bacteria</taxon>
        <taxon>Bacillati</taxon>
        <taxon>Actinomycetota</taxon>
        <taxon>Actinomycetes</taxon>
        <taxon>Micrococcales</taxon>
        <taxon>Cellulomonadaceae</taxon>
        <taxon>Cellulomonas</taxon>
    </lineage>
</organism>
<keyword evidence="1" id="KW-0418">Kinase</keyword>
<protein>
    <submittedName>
        <fullName evidence="4">Anti-sigma factor</fullName>
    </submittedName>
</protein>
<keyword evidence="5" id="KW-1185">Reference proteome</keyword>
<dbReference type="InterPro" id="IPR047718">
    <property type="entry name" value="RsbA-like_anti_sig"/>
</dbReference>
<dbReference type="Pfam" id="PF13581">
    <property type="entry name" value="HATPase_c_2"/>
    <property type="match status" value="1"/>
</dbReference>
<dbReference type="InterPro" id="IPR003594">
    <property type="entry name" value="HATPase_dom"/>
</dbReference>
<evidence type="ECO:0000313" key="4">
    <source>
        <dbReference type="EMBL" id="KGM13226.1"/>
    </source>
</evidence>
<evidence type="ECO:0000256" key="1">
    <source>
        <dbReference type="ARBA" id="ARBA00022527"/>
    </source>
</evidence>
<dbReference type="AlphaFoldDB" id="A0A0A0BZA6"/>
<evidence type="ECO:0000259" key="3">
    <source>
        <dbReference type="Pfam" id="PF14417"/>
    </source>
</evidence>
<dbReference type="NCBIfam" id="NF041045">
    <property type="entry name" value="RsbA_anti_sig"/>
    <property type="match status" value="1"/>
</dbReference>
<dbReference type="CDD" id="cd16936">
    <property type="entry name" value="HATPase_RsbW-like"/>
    <property type="match status" value="1"/>
</dbReference>
<evidence type="ECO:0000313" key="5">
    <source>
        <dbReference type="Proteomes" id="UP000054314"/>
    </source>
</evidence>
<evidence type="ECO:0000259" key="2">
    <source>
        <dbReference type="Pfam" id="PF13581"/>
    </source>
</evidence>
<reference evidence="4 5" key="1">
    <citation type="submission" date="2013-08" db="EMBL/GenBank/DDBJ databases">
        <title>Genome sequencing of Cellulomonas bogoriensis 69B4.</title>
        <authorList>
            <person name="Chen F."/>
            <person name="Li Y."/>
            <person name="Wang G."/>
        </authorList>
    </citation>
    <scope>NUCLEOTIDE SEQUENCE [LARGE SCALE GENOMIC DNA]</scope>
    <source>
        <strain evidence="4 5">69B4</strain>
    </source>
</reference>
<dbReference type="Proteomes" id="UP000054314">
    <property type="component" value="Unassembled WGS sequence"/>
</dbReference>
<dbReference type="EMBL" id="AXCZ01000056">
    <property type="protein sequence ID" value="KGM13226.1"/>
    <property type="molecule type" value="Genomic_DNA"/>
</dbReference>
<name>A0A0A0BZA6_9CELL</name>
<dbReference type="GO" id="GO:0004674">
    <property type="term" value="F:protein serine/threonine kinase activity"/>
    <property type="evidence" value="ECO:0007669"/>
    <property type="project" value="UniProtKB-KW"/>
</dbReference>
<dbReference type="PANTHER" id="PTHR35526:SF3">
    <property type="entry name" value="ANTI-SIGMA-F FACTOR RSBW"/>
    <property type="match status" value="1"/>
</dbReference>
<feature type="domain" description="Histidine kinase/HSP90-like ATPase" evidence="2">
    <location>
        <begin position="208"/>
        <end position="317"/>
    </location>
</feature>
<dbReference type="Gene3D" id="3.30.565.10">
    <property type="entry name" value="Histidine kinase-like ATPase, C-terminal domain"/>
    <property type="match status" value="1"/>
</dbReference>
<dbReference type="PANTHER" id="PTHR35526">
    <property type="entry name" value="ANTI-SIGMA-F FACTOR RSBW-RELATED"/>
    <property type="match status" value="1"/>
</dbReference>
<feature type="domain" description="MEDS" evidence="3">
    <location>
        <begin position="17"/>
        <end position="163"/>
    </location>
</feature>
<accession>A0A0A0BZA6</accession>